<sequence length="127" mass="14362">MIPKKFSIKKIPSYGPYNTCVFIGGFLFVSGQIAIDQNTEKLVSYSIEMETKKIMENIKIILSENGIGFENVIKTSVFVTDINFFPKINHIYAQFFHKGSYPARETIEVSGLPKDANVEISLIAYKN</sequence>
<proteinExistence type="inferred from homology"/>
<accession>A0A224AHU7</accession>
<gene>
    <name evidence="2" type="ORF">STAT_016</name>
</gene>
<protein>
    <submittedName>
        <fullName evidence="2">Endoribonuclease, L-PSP family</fullName>
    </submittedName>
</protein>
<dbReference type="AlphaFoldDB" id="A0A224AHU7"/>
<dbReference type="GO" id="GO:0005829">
    <property type="term" value="C:cytosol"/>
    <property type="evidence" value="ECO:0007669"/>
    <property type="project" value="TreeGrafter"/>
</dbReference>
<dbReference type="CDD" id="cd00448">
    <property type="entry name" value="YjgF_YER057c_UK114_family"/>
    <property type="match status" value="1"/>
</dbReference>
<dbReference type="InterPro" id="IPR035959">
    <property type="entry name" value="RutC-like_sf"/>
</dbReference>
<evidence type="ECO:0000256" key="1">
    <source>
        <dbReference type="ARBA" id="ARBA00010552"/>
    </source>
</evidence>
<reference evidence="2 3" key="1">
    <citation type="submission" date="2014-06" db="EMBL/GenBank/DDBJ databases">
        <title>Genome sequence of the intracellular symbiont Blattabacterium cuenoti, strain STAT from the wood feeding cockroach Salganea taiwanensis taiwanensis.</title>
        <authorList>
            <person name="Kinjo Y."/>
            <person name="Ohkuma M."/>
            <person name="Tokuda G."/>
        </authorList>
    </citation>
    <scope>NUCLEOTIDE SEQUENCE [LARGE SCALE GENOMIC DNA]</scope>
    <source>
        <strain evidence="2 3">STAT</strain>
    </source>
</reference>
<dbReference type="RefSeq" id="WP_119305265.1">
    <property type="nucleotide sequence ID" value="NZ_AP014608.1"/>
</dbReference>
<dbReference type="PANTHER" id="PTHR11803:SF58">
    <property type="entry name" value="PROTEIN HMF1-RELATED"/>
    <property type="match status" value="1"/>
</dbReference>
<dbReference type="InterPro" id="IPR006175">
    <property type="entry name" value="YjgF/YER057c/UK114"/>
</dbReference>
<dbReference type="Proteomes" id="UP000263619">
    <property type="component" value="Chromosome"/>
</dbReference>
<name>A0A224AHU7_9FLAO</name>
<dbReference type="OrthoDB" id="9803101at2"/>
<dbReference type="PANTHER" id="PTHR11803">
    <property type="entry name" value="2-IMINOBUTANOATE/2-IMINOPROPANOATE DEAMINASE RIDA"/>
    <property type="match status" value="1"/>
</dbReference>
<dbReference type="Pfam" id="PF01042">
    <property type="entry name" value="Ribonuc_L-PSP"/>
    <property type="match status" value="1"/>
</dbReference>
<dbReference type="SUPFAM" id="SSF55298">
    <property type="entry name" value="YjgF-like"/>
    <property type="match status" value="1"/>
</dbReference>
<dbReference type="InterPro" id="IPR006056">
    <property type="entry name" value="RidA"/>
</dbReference>
<organism evidence="2 3">
    <name type="scientific">Blattabacterium cuenoti STAT</name>
    <dbReference type="NCBI Taxonomy" id="1457030"/>
    <lineage>
        <taxon>Bacteria</taxon>
        <taxon>Pseudomonadati</taxon>
        <taxon>Bacteroidota</taxon>
        <taxon>Flavobacteriia</taxon>
        <taxon>Flavobacteriales</taxon>
        <taxon>Blattabacteriaceae</taxon>
        <taxon>Blattabacterium</taxon>
    </lineage>
</organism>
<dbReference type="FunFam" id="3.30.1330.40:FF:000001">
    <property type="entry name" value="L-PSP family endoribonuclease"/>
    <property type="match status" value="1"/>
</dbReference>
<dbReference type="NCBIfam" id="TIGR00004">
    <property type="entry name" value="Rid family detoxifying hydrolase"/>
    <property type="match status" value="1"/>
</dbReference>
<evidence type="ECO:0000313" key="2">
    <source>
        <dbReference type="EMBL" id="BBA16963.1"/>
    </source>
</evidence>
<keyword evidence="3" id="KW-1185">Reference proteome</keyword>
<dbReference type="EMBL" id="AP014608">
    <property type="protein sequence ID" value="BBA16963.1"/>
    <property type="molecule type" value="Genomic_DNA"/>
</dbReference>
<dbReference type="GO" id="GO:0019239">
    <property type="term" value="F:deaminase activity"/>
    <property type="evidence" value="ECO:0007669"/>
    <property type="project" value="TreeGrafter"/>
</dbReference>
<evidence type="ECO:0000313" key="3">
    <source>
        <dbReference type="Proteomes" id="UP000263619"/>
    </source>
</evidence>
<comment type="similarity">
    <text evidence="1">Belongs to the RutC family.</text>
</comment>
<dbReference type="Gene3D" id="3.30.1330.40">
    <property type="entry name" value="RutC-like"/>
    <property type="match status" value="1"/>
</dbReference>